<reference evidence="2 3" key="1">
    <citation type="submission" date="2014-04" db="EMBL/GenBank/DDBJ databases">
        <authorList>
            <consortium name="DOE Joint Genome Institute"/>
            <person name="Kuo A."/>
            <person name="Martino E."/>
            <person name="Perotto S."/>
            <person name="Kohler A."/>
            <person name="Nagy L.G."/>
            <person name="Floudas D."/>
            <person name="Copeland A."/>
            <person name="Barry K.W."/>
            <person name="Cichocki N."/>
            <person name="Veneault-Fourrey C."/>
            <person name="LaButti K."/>
            <person name="Lindquist E.A."/>
            <person name="Lipzen A."/>
            <person name="Lundell T."/>
            <person name="Morin E."/>
            <person name="Murat C."/>
            <person name="Sun H."/>
            <person name="Tunlid A."/>
            <person name="Henrissat B."/>
            <person name="Grigoriev I.V."/>
            <person name="Hibbett D.S."/>
            <person name="Martin F."/>
            <person name="Nordberg H.P."/>
            <person name="Cantor M.N."/>
            <person name="Hua S.X."/>
        </authorList>
    </citation>
    <scope>NUCLEOTIDE SEQUENCE [LARGE SCALE GENOMIC DNA]</scope>
    <source>
        <strain evidence="2 3">Zn</strain>
    </source>
</reference>
<name>A0A0C3GTT0_OIDMZ</name>
<dbReference type="OrthoDB" id="425602at2759"/>
<dbReference type="AlphaFoldDB" id="A0A0C3GTT0"/>
<feature type="region of interest" description="Disordered" evidence="1">
    <location>
        <begin position="26"/>
        <end position="50"/>
    </location>
</feature>
<dbReference type="STRING" id="913774.A0A0C3GTT0"/>
<feature type="compositionally biased region" description="Polar residues" evidence="1">
    <location>
        <begin position="256"/>
        <end position="271"/>
    </location>
</feature>
<protein>
    <recommendedName>
        <fullName evidence="4">Thymidylate kinase</fullName>
    </recommendedName>
</protein>
<feature type="compositionally biased region" description="Basic and acidic residues" evidence="1">
    <location>
        <begin position="237"/>
        <end position="248"/>
    </location>
</feature>
<keyword evidence="3" id="KW-1185">Reference proteome</keyword>
<dbReference type="InParanoid" id="A0A0C3GTT0"/>
<evidence type="ECO:0000256" key="1">
    <source>
        <dbReference type="SAM" id="MobiDB-lite"/>
    </source>
</evidence>
<evidence type="ECO:0008006" key="4">
    <source>
        <dbReference type="Google" id="ProtNLM"/>
    </source>
</evidence>
<dbReference type="EMBL" id="KN832878">
    <property type="protein sequence ID" value="KIM99470.1"/>
    <property type="molecule type" value="Genomic_DNA"/>
</dbReference>
<accession>A0A0C3GTT0</accession>
<dbReference type="Proteomes" id="UP000054321">
    <property type="component" value="Unassembled WGS sequence"/>
</dbReference>
<feature type="region of interest" description="Disordered" evidence="1">
    <location>
        <begin position="233"/>
        <end position="285"/>
    </location>
</feature>
<dbReference type="HOGENOM" id="CLU_055842_0_0_1"/>
<reference evidence="3" key="2">
    <citation type="submission" date="2015-01" db="EMBL/GenBank/DDBJ databases">
        <title>Evolutionary Origins and Diversification of the Mycorrhizal Mutualists.</title>
        <authorList>
            <consortium name="DOE Joint Genome Institute"/>
            <consortium name="Mycorrhizal Genomics Consortium"/>
            <person name="Kohler A."/>
            <person name="Kuo A."/>
            <person name="Nagy L.G."/>
            <person name="Floudas D."/>
            <person name="Copeland A."/>
            <person name="Barry K.W."/>
            <person name="Cichocki N."/>
            <person name="Veneault-Fourrey C."/>
            <person name="LaButti K."/>
            <person name="Lindquist E.A."/>
            <person name="Lipzen A."/>
            <person name="Lundell T."/>
            <person name="Morin E."/>
            <person name="Murat C."/>
            <person name="Riley R."/>
            <person name="Ohm R."/>
            <person name="Sun H."/>
            <person name="Tunlid A."/>
            <person name="Henrissat B."/>
            <person name="Grigoriev I.V."/>
            <person name="Hibbett D.S."/>
            <person name="Martin F."/>
        </authorList>
    </citation>
    <scope>NUCLEOTIDE SEQUENCE [LARGE SCALE GENOMIC DNA]</scope>
    <source>
        <strain evidence="3">Zn</strain>
    </source>
</reference>
<evidence type="ECO:0000313" key="3">
    <source>
        <dbReference type="Proteomes" id="UP000054321"/>
    </source>
</evidence>
<sequence>MAMTMAATRQPFGPVDSSRLQTLTSLKNRQNALSTPSAIKRKAASFEDDDDAENVDPVIFLSPKRSKCPDGSSKDSFVKPVNYFLTPKAPASTSSAEICSPRRSILPARSPLPKLSTSSITKSSPLSAPAGRSPTRKRVGILNRRRTASPFTRIDPPKFSSSSTGGLGFSIDAALSGTIPSYAARHRREKEVPVSVHQAEVKDSWFFDIHEDTPDEEATNLMEHSTCTLDISSDEESAARMRDERGKENVPPLDDVSQTRGSVVSEPTGTSGADHKTRSSRRRRDLDAGAIEIDRSPLGEMPAEDFYAEGCDEESIVIVPGEEGDDAESALEQDAEPVEIAPMTFDFCVEGKQDVDVSEEMVDALMRKSEWDVAPKAALLDPLEKAEEGFQVWESGSAKGEGDE</sequence>
<organism evidence="2 3">
    <name type="scientific">Oidiodendron maius (strain Zn)</name>
    <dbReference type="NCBI Taxonomy" id="913774"/>
    <lineage>
        <taxon>Eukaryota</taxon>
        <taxon>Fungi</taxon>
        <taxon>Dikarya</taxon>
        <taxon>Ascomycota</taxon>
        <taxon>Pezizomycotina</taxon>
        <taxon>Leotiomycetes</taxon>
        <taxon>Leotiomycetes incertae sedis</taxon>
        <taxon>Myxotrichaceae</taxon>
        <taxon>Oidiodendron</taxon>
    </lineage>
</organism>
<proteinExistence type="predicted"/>
<feature type="compositionally biased region" description="Polar residues" evidence="1">
    <location>
        <begin position="26"/>
        <end position="37"/>
    </location>
</feature>
<evidence type="ECO:0000313" key="2">
    <source>
        <dbReference type="EMBL" id="KIM99470.1"/>
    </source>
</evidence>
<feature type="compositionally biased region" description="Basic residues" evidence="1">
    <location>
        <begin position="134"/>
        <end position="147"/>
    </location>
</feature>
<feature type="region of interest" description="Disordered" evidence="1">
    <location>
        <begin position="107"/>
        <end position="163"/>
    </location>
</feature>
<gene>
    <name evidence="2" type="ORF">OIDMADRAFT_104515</name>
</gene>
<feature type="compositionally biased region" description="Low complexity" evidence="1">
    <location>
        <begin position="113"/>
        <end position="127"/>
    </location>
</feature>